<organism evidence="4 5">
    <name type="scientific">Deinococcus petrolearius</name>
    <dbReference type="NCBI Taxonomy" id="1751295"/>
    <lineage>
        <taxon>Bacteria</taxon>
        <taxon>Thermotogati</taxon>
        <taxon>Deinococcota</taxon>
        <taxon>Deinococci</taxon>
        <taxon>Deinococcales</taxon>
        <taxon>Deinococcaceae</taxon>
        <taxon>Deinococcus</taxon>
    </lineage>
</organism>
<proteinExistence type="inferred from homology"/>
<dbReference type="SUPFAM" id="SSF51735">
    <property type="entry name" value="NAD(P)-binding Rossmann-fold domains"/>
    <property type="match status" value="1"/>
</dbReference>
<gene>
    <name evidence="4" type="ORF">ACFPQ6_11500</name>
</gene>
<evidence type="ECO:0000256" key="1">
    <source>
        <dbReference type="ARBA" id="ARBA00010944"/>
    </source>
</evidence>
<dbReference type="InterPro" id="IPR036291">
    <property type="entry name" value="NAD(P)-bd_dom_sf"/>
</dbReference>
<accession>A0ABW1DLC9</accession>
<protein>
    <recommendedName>
        <fullName evidence="2">dTDP-4-dehydrorhamnose reductase</fullName>
        <ecNumber evidence="2">1.1.1.133</ecNumber>
    </recommendedName>
</protein>
<dbReference type="PANTHER" id="PTHR10491:SF4">
    <property type="entry name" value="METHIONINE ADENOSYLTRANSFERASE 2 SUBUNIT BETA"/>
    <property type="match status" value="1"/>
</dbReference>
<keyword evidence="2" id="KW-0560">Oxidoreductase</keyword>
<dbReference type="InterPro" id="IPR017853">
    <property type="entry name" value="GH"/>
</dbReference>
<dbReference type="EMBL" id="JBHSOH010000012">
    <property type="protein sequence ID" value="MFC5848935.1"/>
    <property type="molecule type" value="Genomic_DNA"/>
</dbReference>
<dbReference type="SUPFAM" id="SSF51445">
    <property type="entry name" value="(Trans)glycosidases"/>
    <property type="match status" value="1"/>
</dbReference>
<reference evidence="5" key="1">
    <citation type="journal article" date="2019" name="Int. J. Syst. Evol. Microbiol.">
        <title>The Global Catalogue of Microorganisms (GCM) 10K type strain sequencing project: providing services to taxonomists for standard genome sequencing and annotation.</title>
        <authorList>
            <consortium name="The Broad Institute Genomics Platform"/>
            <consortium name="The Broad Institute Genome Sequencing Center for Infectious Disease"/>
            <person name="Wu L."/>
            <person name="Ma J."/>
        </authorList>
    </citation>
    <scope>NUCLEOTIDE SEQUENCE [LARGE SCALE GENOMIC DNA]</scope>
    <source>
        <strain evidence="5">CGMCC 1.15053</strain>
    </source>
</reference>
<feature type="domain" description="RmlD-like substrate binding" evidence="3">
    <location>
        <begin position="453"/>
        <end position="703"/>
    </location>
</feature>
<comment type="caution">
    <text evidence="4">The sequence shown here is derived from an EMBL/GenBank/DDBJ whole genome shotgun (WGS) entry which is preliminary data.</text>
</comment>
<comment type="similarity">
    <text evidence="1 2">Belongs to the dTDP-4-dehydrorhamnose reductase family.</text>
</comment>
<dbReference type="Gene3D" id="3.40.50.720">
    <property type="entry name" value="NAD(P)-binding Rossmann-like Domain"/>
    <property type="match status" value="1"/>
</dbReference>
<name>A0ABW1DLC9_9DEIO</name>
<evidence type="ECO:0000256" key="2">
    <source>
        <dbReference type="RuleBase" id="RU364082"/>
    </source>
</evidence>
<dbReference type="Pfam" id="PF04321">
    <property type="entry name" value="RmlD_sub_bind"/>
    <property type="match status" value="1"/>
</dbReference>
<comment type="pathway">
    <text evidence="2">Carbohydrate biosynthesis; dTDP-L-rhamnose biosynthesis.</text>
</comment>
<dbReference type="RefSeq" id="WP_380049449.1">
    <property type="nucleotide sequence ID" value="NZ_JBHSOH010000012.1"/>
</dbReference>
<dbReference type="EC" id="1.1.1.133" evidence="2"/>
<evidence type="ECO:0000313" key="4">
    <source>
        <dbReference type="EMBL" id="MFC5848935.1"/>
    </source>
</evidence>
<dbReference type="Proteomes" id="UP001595979">
    <property type="component" value="Unassembled WGS sequence"/>
</dbReference>
<dbReference type="InterPro" id="IPR029903">
    <property type="entry name" value="RmlD-like-bd"/>
</dbReference>
<evidence type="ECO:0000259" key="3">
    <source>
        <dbReference type="Pfam" id="PF04321"/>
    </source>
</evidence>
<keyword evidence="2" id="KW-0521">NADP</keyword>
<dbReference type="PANTHER" id="PTHR10491">
    <property type="entry name" value="DTDP-4-DEHYDRORHAMNOSE REDUCTASE"/>
    <property type="match status" value="1"/>
</dbReference>
<dbReference type="InterPro" id="IPR005913">
    <property type="entry name" value="dTDP_dehydrorham_reduct"/>
</dbReference>
<sequence>MDETLCTPPVPHPALEVWIGVECTLNRVGETFLNQIERSGHLDRLTDLDALAGLGARRIRYPVLWEQVAPSDPETPDWRWTDERLGRLRELRLDPIATLLHHGSGPRYTSLLDPEFPTKLADYARQVARRYPWITNYTPVNEPLTTARFSGLYGVWYPHHTSEESFVRMLLNECRGTVLAMQAIREVQPHAQLVQTDDLGKAQATAVMQPEADFQNERRWLAYDLLCGRVGPEHPLWSYLMSSGASAAEVEWFRDHPCVPDVIGVDYYVTSERFLDERVSLYPERFRNATHADIEAVRVCHQLTGLEALLRETWERYGRPVAVTEAHLGCTREEQLRWFEMMWQAAERARDGGADIRAVTSWAALGSFDWNSLHTAFNGYYESGAFDVRSGVPRPTALARLLQTRAAGDVPQHPALRAPGFWERPERFFYPPVGSPAASPPRLQAARALCILGTGFLARSLAQLCQERGLAYRMLPSEALNASQADILEHLSVTGQPWAVVNASGYGQIDEAERHTRQFFQTHVVGLTRWASVCRAQGVQFLTFSSDQVFEGESATPYTEWGTPSPVNAYGRAKWQAERRVLEAHPGALIVRSSGLFGIRQGKDLLGEALGVLKGGGQVHLDHEHCFSPTYLPDLVHASLDLLIDGESGLWHLVNQGQSTWGDLVGTMAERLGLSRQQVRPLTGLPSRQVARPRYSVMRSDRGQLLPSLRQALDHYYAHELTPLFL</sequence>
<evidence type="ECO:0000313" key="5">
    <source>
        <dbReference type="Proteomes" id="UP001595979"/>
    </source>
</evidence>
<comment type="function">
    <text evidence="2">Catalyzes the reduction of dTDP-6-deoxy-L-lyxo-4-hexulose to yield dTDP-L-rhamnose.</text>
</comment>
<dbReference type="Gene3D" id="3.20.20.80">
    <property type="entry name" value="Glycosidases"/>
    <property type="match status" value="1"/>
</dbReference>
<keyword evidence="5" id="KW-1185">Reference proteome</keyword>